<dbReference type="InterPro" id="IPR036895">
    <property type="entry name" value="Uracil-DNA_glycosylase-like_sf"/>
</dbReference>
<comment type="caution">
    <text evidence="5">The sequence shown here is derived from an EMBL/GenBank/DDBJ whole genome shotgun (WGS) entry which is preliminary data.</text>
</comment>
<protein>
    <submittedName>
        <fullName evidence="5">G/U mismatch-specific DNA glycosylase</fullName>
        <ecNumber evidence="5">3.2.2.28</ecNumber>
    </submittedName>
</protein>
<dbReference type="GO" id="GO:0016798">
    <property type="term" value="F:hydrolase activity, acting on glycosyl bonds"/>
    <property type="evidence" value="ECO:0007669"/>
    <property type="project" value="UniProtKB-KW"/>
</dbReference>
<evidence type="ECO:0000313" key="5">
    <source>
        <dbReference type="EMBL" id="MDC2958135.1"/>
    </source>
</evidence>
<dbReference type="RefSeq" id="WP_272177126.1">
    <property type="nucleotide sequence ID" value="NZ_JAQOSK010000011.1"/>
</dbReference>
<keyword evidence="2 5" id="KW-0378">Hydrolase</keyword>
<evidence type="ECO:0000313" key="6">
    <source>
        <dbReference type="Proteomes" id="UP001221328"/>
    </source>
</evidence>
<keyword evidence="1" id="KW-0227">DNA damage</keyword>
<dbReference type="EMBL" id="JAQOSK010000011">
    <property type="protein sequence ID" value="MDC2958135.1"/>
    <property type="molecule type" value="Genomic_DNA"/>
</dbReference>
<dbReference type="PANTHER" id="PTHR12159:SF9">
    <property type="entry name" value="G_T MISMATCH-SPECIFIC THYMINE DNA GLYCOSYLASE"/>
    <property type="match status" value="1"/>
</dbReference>
<dbReference type="PANTHER" id="PTHR12159">
    <property type="entry name" value="G/T AND G/U MISMATCH-SPECIFIC DNA GLYCOSYLASE"/>
    <property type="match status" value="1"/>
</dbReference>
<feature type="domain" description="Uracil-DNA glycosylase-like" evidence="4">
    <location>
        <begin position="5"/>
        <end position="151"/>
    </location>
</feature>
<accession>A0ABT5G086</accession>
<keyword evidence="6" id="KW-1185">Reference proteome</keyword>
<keyword evidence="3" id="KW-0234">DNA repair</keyword>
<dbReference type="Proteomes" id="UP001221328">
    <property type="component" value="Unassembled WGS sequence"/>
</dbReference>
<sequence length="176" mass="18804">MADVVAERLDVVFVGINPGLASAVRGHSFSTPGNRMWPALHRSGFTPYRFRPEQERDLLGLGLGITSIVRRPTARAAELTPDEYLQGGEDLVRRMEALRPTWLAFLGVTGYRAAFGAVDAGVGAQSASIGGARVWVLPNPSGLNALWTTPKLTDAFRAFRLVTGLPDASCAGGPED</sequence>
<evidence type="ECO:0000259" key="4">
    <source>
        <dbReference type="Pfam" id="PF03167"/>
    </source>
</evidence>
<dbReference type="SUPFAM" id="SSF52141">
    <property type="entry name" value="Uracil-DNA glycosylase-like"/>
    <property type="match status" value="1"/>
</dbReference>
<evidence type="ECO:0000256" key="1">
    <source>
        <dbReference type="ARBA" id="ARBA00022763"/>
    </source>
</evidence>
<dbReference type="Pfam" id="PF03167">
    <property type="entry name" value="UDG"/>
    <property type="match status" value="1"/>
</dbReference>
<organism evidence="5 6">
    <name type="scientific">Streptomyces gilvifuscus</name>
    <dbReference type="NCBI Taxonomy" id="1550617"/>
    <lineage>
        <taxon>Bacteria</taxon>
        <taxon>Bacillati</taxon>
        <taxon>Actinomycetota</taxon>
        <taxon>Actinomycetes</taxon>
        <taxon>Kitasatosporales</taxon>
        <taxon>Streptomycetaceae</taxon>
        <taxon>Streptomyces</taxon>
    </lineage>
</organism>
<dbReference type="NCBIfam" id="NF007570">
    <property type="entry name" value="PRK10201.1"/>
    <property type="match status" value="1"/>
</dbReference>
<name>A0ABT5G086_9ACTN</name>
<dbReference type="EC" id="3.2.2.28" evidence="5"/>
<evidence type="ECO:0000256" key="2">
    <source>
        <dbReference type="ARBA" id="ARBA00022801"/>
    </source>
</evidence>
<proteinExistence type="predicted"/>
<keyword evidence="5" id="KW-0326">Glycosidase</keyword>
<evidence type="ECO:0000256" key="3">
    <source>
        <dbReference type="ARBA" id="ARBA00023204"/>
    </source>
</evidence>
<dbReference type="InterPro" id="IPR015637">
    <property type="entry name" value="MUG/TDG"/>
</dbReference>
<reference evidence="5 6" key="1">
    <citation type="journal article" date="2015" name="Int. J. Syst. Evol. Microbiol.">
        <title>Streptomyces gilvifuscus sp. nov., an actinomycete that produces antibacterial compounds isolated from soil.</title>
        <authorList>
            <person name="Nguyen T.M."/>
            <person name="Kim J."/>
        </authorList>
    </citation>
    <scope>NUCLEOTIDE SEQUENCE [LARGE SCALE GENOMIC DNA]</scope>
    <source>
        <strain evidence="5 6">T113</strain>
    </source>
</reference>
<dbReference type="Gene3D" id="3.40.470.10">
    <property type="entry name" value="Uracil-DNA glycosylase-like domain"/>
    <property type="match status" value="1"/>
</dbReference>
<dbReference type="CDD" id="cd10028">
    <property type="entry name" value="UDG-F2_TDG_MUG"/>
    <property type="match status" value="1"/>
</dbReference>
<gene>
    <name evidence="5" type="primary">mug</name>
    <name evidence="5" type="ORF">PO587_27185</name>
</gene>
<dbReference type="InterPro" id="IPR005122">
    <property type="entry name" value="Uracil-DNA_glycosylase-like"/>
</dbReference>